<feature type="region of interest" description="Disordered" evidence="2">
    <location>
        <begin position="22"/>
        <end position="91"/>
    </location>
</feature>
<evidence type="ECO:0000256" key="3">
    <source>
        <dbReference type="SAM" id="SignalP"/>
    </source>
</evidence>
<dbReference type="EMBL" id="SGJD01000668">
    <property type="protein sequence ID" value="KAB0404044.1"/>
    <property type="molecule type" value="Genomic_DNA"/>
</dbReference>
<accession>A0A6A1Q9V9</accession>
<gene>
    <name evidence="5" type="ORF">E2I00_001333</name>
</gene>
<keyword evidence="3" id="KW-0732">Signal</keyword>
<reference evidence="5 6" key="1">
    <citation type="journal article" date="2019" name="PLoS ONE">
        <title>Genomic analyses reveal an absence of contemporary introgressive admixture between fin whales and blue whales, despite known hybrids.</title>
        <authorList>
            <person name="Westbury M.V."/>
            <person name="Petersen B."/>
            <person name="Lorenzen E.D."/>
        </authorList>
    </citation>
    <scope>NUCLEOTIDE SEQUENCE [LARGE SCALE GENOMIC DNA]</scope>
    <source>
        <strain evidence="5">FinWhale-01</strain>
    </source>
</reference>
<comment type="caution">
    <text evidence="5">The sequence shown here is derived from an EMBL/GenBank/DDBJ whole genome shotgun (WGS) entry which is preliminary data.</text>
</comment>
<evidence type="ECO:0000313" key="6">
    <source>
        <dbReference type="Proteomes" id="UP000437017"/>
    </source>
</evidence>
<dbReference type="OrthoDB" id="9538520at2759"/>
<sequence length="91" mass="10002">MKLSQQILIAILLGVKLGNMSGHVRAKPKSAGRRNDGESSQPIRPLVAQQPSDKQPHLEEPQTESQDIIPAYDIEDEEASVAQRADMEADQ</sequence>
<dbReference type="InterPro" id="IPR031320">
    <property type="entry name" value="GAGE"/>
</dbReference>
<name>A0A6A1Q9V9_BALPH</name>
<dbReference type="InterPro" id="IPR008625">
    <property type="entry name" value="GAGE_fam"/>
</dbReference>
<evidence type="ECO:0000259" key="4">
    <source>
        <dbReference type="SMART" id="SM01379"/>
    </source>
</evidence>
<organism evidence="5 6">
    <name type="scientific">Balaenoptera physalus</name>
    <name type="common">Fin whale</name>
    <name type="synonym">Balaena physalus</name>
    <dbReference type="NCBI Taxonomy" id="9770"/>
    <lineage>
        <taxon>Eukaryota</taxon>
        <taxon>Metazoa</taxon>
        <taxon>Chordata</taxon>
        <taxon>Craniata</taxon>
        <taxon>Vertebrata</taxon>
        <taxon>Euteleostomi</taxon>
        <taxon>Mammalia</taxon>
        <taxon>Eutheria</taxon>
        <taxon>Laurasiatheria</taxon>
        <taxon>Artiodactyla</taxon>
        <taxon>Whippomorpha</taxon>
        <taxon>Cetacea</taxon>
        <taxon>Mysticeti</taxon>
        <taxon>Balaenopteridae</taxon>
        <taxon>Balaenoptera</taxon>
    </lineage>
</organism>
<dbReference type="Pfam" id="PF05831">
    <property type="entry name" value="GAGE"/>
    <property type="match status" value="1"/>
</dbReference>
<feature type="signal peptide" evidence="3">
    <location>
        <begin position="1"/>
        <end position="26"/>
    </location>
</feature>
<evidence type="ECO:0000256" key="1">
    <source>
        <dbReference type="ARBA" id="ARBA00007043"/>
    </source>
</evidence>
<protein>
    <recommendedName>
        <fullName evidence="4">GAGE domain-containing protein</fullName>
    </recommendedName>
</protein>
<evidence type="ECO:0000256" key="2">
    <source>
        <dbReference type="SAM" id="MobiDB-lite"/>
    </source>
</evidence>
<comment type="similarity">
    <text evidence="1">Belongs to the GAGE family.</text>
</comment>
<dbReference type="SMART" id="SM01379">
    <property type="entry name" value="GAGE"/>
    <property type="match status" value="1"/>
</dbReference>
<feature type="chain" id="PRO_5025561797" description="GAGE domain-containing protein" evidence="3">
    <location>
        <begin position="27"/>
        <end position="91"/>
    </location>
</feature>
<keyword evidence="6" id="KW-1185">Reference proteome</keyword>
<dbReference type="Proteomes" id="UP000437017">
    <property type="component" value="Unassembled WGS sequence"/>
</dbReference>
<evidence type="ECO:0000313" key="5">
    <source>
        <dbReference type="EMBL" id="KAB0404044.1"/>
    </source>
</evidence>
<proteinExistence type="inferred from homology"/>
<dbReference type="AlphaFoldDB" id="A0A6A1Q9V9"/>
<dbReference type="PANTHER" id="PTHR14047">
    <property type="entry name" value="P ANTIGEN FAMILY MEMBER 5-RELATED"/>
    <property type="match status" value="1"/>
</dbReference>
<feature type="domain" description="GAGE" evidence="4">
    <location>
        <begin position="20"/>
        <end position="91"/>
    </location>
</feature>
<dbReference type="PANTHER" id="PTHR14047:SF1">
    <property type="entry name" value="P ANTIGEN FAMILY MEMBER 3"/>
    <property type="match status" value="1"/>
</dbReference>